<dbReference type="Gramene" id="VVA40986">
    <property type="protein sequence ID" value="VVA40986"/>
    <property type="gene ID" value="Prudul26B001466"/>
</dbReference>
<name>A0A5E4GMV4_PRUDU</name>
<dbReference type="AlphaFoldDB" id="A0A5E4GMV4"/>
<organism evidence="1 2">
    <name type="scientific">Prunus dulcis</name>
    <name type="common">Almond</name>
    <name type="synonym">Amygdalus dulcis</name>
    <dbReference type="NCBI Taxonomy" id="3755"/>
    <lineage>
        <taxon>Eukaryota</taxon>
        <taxon>Viridiplantae</taxon>
        <taxon>Streptophyta</taxon>
        <taxon>Embryophyta</taxon>
        <taxon>Tracheophyta</taxon>
        <taxon>Spermatophyta</taxon>
        <taxon>Magnoliopsida</taxon>
        <taxon>eudicotyledons</taxon>
        <taxon>Gunneridae</taxon>
        <taxon>Pentapetalae</taxon>
        <taxon>rosids</taxon>
        <taxon>fabids</taxon>
        <taxon>Rosales</taxon>
        <taxon>Rosaceae</taxon>
        <taxon>Amygdaloideae</taxon>
        <taxon>Amygdaleae</taxon>
        <taxon>Prunus</taxon>
    </lineage>
</organism>
<dbReference type="EMBL" id="CABIKO010001134">
    <property type="protein sequence ID" value="VVA40986.1"/>
    <property type="molecule type" value="Genomic_DNA"/>
</dbReference>
<protein>
    <submittedName>
        <fullName evidence="1">Uncharacterized protein</fullName>
    </submittedName>
</protein>
<reference evidence="2" key="1">
    <citation type="journal article" date="2020" name="Plant J.">
        <title>Transposons played a major role in the diversification between the closely related almond and peach genomes: results from the almond genome sequence.</title>
        <authorList>
            <person name="Alioto T."/>
            <person name="Alexiou K.G."/>
            <person name="Bardil A."/>
            <person name="Barteri F."/>
            <person name="Castanera R."/>
            <person name="Cruz F."/>
            <person name="Dhingra A."/>
            <person name="Duval H."/>
            <person name="Fernandez I Marti A."/>
            <person name="Frias L."/>
            <person name="Galan B."/>
            <person name="Garcia J.L."/>
            <person name="Howad W."/>
            <person name="Gomez-Garrido J."/>
            <person name="Gut M."/>
            <person name="Julca I."/>
            <person name="Morata J."/>
            <person name="Puigdomenech P."/>
            <person name="Ribeca P."/>
            <person name="Rubio Cabetas M.J."/>
            <person name="Vlasova A."/>
            <person name="Wirthensohn M."/>
            <person name="Garcia-Mas J."/>
            <person name="Gabaldon T."/>
            <person name="Casacuberta J.M."/>
            <person name="Arus P."/>
        </authorList>
    </citation>
    <scope>NUCLEOTIDE SEQUENCE [LARGE SCALE GENOMIC DNA]</scope>
    <source>
        <strain evidence="2">cv. Texas</strain>
    </source>
</reference>
<gene>
    <name evidence="1" type="ORF">ALMOND_2B001466</name>
</gene>
<dbReference type="InParanoid" id="A0A5E4GMV4"/>
<proteinExistence type="predicted"/>
<evidence type="ECO:0000313" key="2">
    <source>
        <dbReference type="Proteomes" id="UP000327085"/>
    </source>
</evidence>
<evidence type="ECO:0000313" key="1">
    <source>
        <dbReference type="EMBL" id="VVA40986.1"/>
    </source>
</evidence>
<accession>A0A5E4GMV4</accession>
<dbReference type="Proteomes" id="UP000327085">
    <property type="component" value="Chromosome 2"/>
</dbReference>
<sequence>MMIPSFVAETEDAICFKIMIFFNQFQFLLLKFKPLPIVQWLRLSFGPYDLNFIQRLTKSIIIIIIIAEKEISSQSKGLCMYSLTDSLVFIDVHWLMTLMSYQSCQLLDFLIQGTKQSGVRGLDWTDKAKENPCYWDYKKTSTIGALPILLRRTLQNM</sequence>